<dbReference type="Proteomes" id="UP000282312">
    <property type="component" value="Unassembled WGS sequence"/>
</dbReference>
<dbReference type="Gene3D" id="3.30.450.180">
    <property type="match status" value="1"/>
</dbReference>
<dbReference type="SUPFAM" id="SSF47413">
    <property type="entry name" value="lambda repressor-like DNA-binding domains"/>
    <property type="match status" value="1"/>
</dbReference>
<organism evidence="2 3">
    <name type="scientific">Micromonospora inaquosa</name>
    <dbReference type="NCBI Taxonomy" id="2203716"/>
    <lineage>
        <taxon>Bacteria</taxon>
        <taxon>Bacillati</taxon>
        <taxon>Actinomycetota</taxon>
        <taxon>Actinomycetes</taxon>
        <taxon>Micromonosporales</taxon>
        <taxon>Micromonosporaceae</taxon>
        <taxon>Micromonospora</taxon>
    </lineage>
</organism>
<protein>
    <submittedName>
        <fullName evidence="2">Transcriptional regulator</fullName>
    </submittedName>
</protein>
<evidence type="ECO:0000313" key="3">
    <source>
        <dbReference type="Proteomes" id="UP000282312"/>
    </source>
</evidence>
<comment type="caution">
    <text evidence="2">The sequence shown here is derived from an EMBL/GenBank/DDBJ whole genome shotgun (WGS) entry which is preliminary data.</text>
</comment>
<dbReference type="Pfam" id="PF13560">
    <property type="entry name" value="HTH_31"/>
    <property type="match status" value="1"/>
</dbReference>
<dbReference type="RefSeq" id="WP_124773687.1">
    <property type="nucleotide sequence ID" value="NZ_JBEZFR010000029.1"/>
</dbReference>
<gene>
    <name evidence="2" type="ORF">DLJ59_17400</name>
</gene>
<name>A0A3N9WM84_9ACTN</name>
<evidence type="ECO:0000259" key="1">
    <source>
        <dbReference type="PROSITE" id="PS50943"/>
    </source>
</evidence>
<dbReference type="AlphaFoldDB" id="A0A3N9WM84"/>
<proteinExistence type="predicted"/>
<dbReference type="CDD" id="cd00093">
    <property type="entry name" value="HTH_XRE"/>
    <property type="match status" value="1"/>
</dbReference>
<feature type="domain" description="HTH cro/C1-type" evidence="1">
    <location>
        <begin position="34"/>
        <end position="84"/>
    </location>
</feature>
<dbReference type="GO" id="GO:0003677">
    <property type="term" value="F:DNA binding"/>
    <property type="evidence" value="ECO:0007669"/>
    <property type="project" value="InterPro"/>
</dbReference>
<dbReference type="InterPro" id="IPR010982">
    <property type="entry name" value="Lambda_DNA-bd_dom_sf"/>
</dbReference>
<dbReference type="InterPro" id="IPR041413">
    <property type="entry name" value="MLTR_LBD"/>
</dbReference>
<reference evidence="2 3" key="1">
    <citation type="submission" date="2018-05" db="EMBL/GenBank/DDBJ databases">
        <title>Micromonospora from Atacama Desert.</title>
        <authorList>
            <person name="Carro L."/>
            <person name="Goodfellow M."/>
            <person name="Klenk H.-P."/>
        </authorList>
    </citation>
    <scope>NUCLEOTIDE SEQUENCE [LARGE SCALE GENOMIC DNA]</scope>
    <source>
        <strain evidence="2 3">LB39</strain>
    </source>
</reference>
<dbReference type="PROSITE" id="PS50943">
    <property type="entry name" value="HTH_CROC1"/>
    <property type="match status" value="1"/>
</dbReference>
<dbReference type="Pfam" id="PF17765">
    <property type="entry name" value="MLTR_LBD"/>
    <property type="match status" value="1"/>
</dbReference>
<keyword evidence="3" id="KW-1185">Reference proteome</keyword>
<dbReference type="OrthoDB" id="4336585at2"/>
<accession>A0A3N9WM84</accession>
<dbReference type="SMART" id="SM00530">
    <property type="entry name" value="HTH_XRE"/>
    <property type="match status" value="1"/>
</dbReference>
<evidence type="ECO:0000313" key="2">
    <source>
        <dbReference type="EMBL" id="RQX01789.1"/>
    </source>
</evidence>
<sequence length="275" mass="30873">MLAGELGAFLRSRREAVRPAQVGLPVSAGRRTPGLRRAELATLADVSVEYLARLEQGRDTRPSARVLRALARALLLSEEDTEYLHRLAAVTYGIELGPRTRDVVRTVRPTVQAVLRQLEPAPSFVVNHLGDLLAWTGAYERLVGPLGVLDGDPPNVLWFTFVDDRARTAYPDWETVADEHVADLYELRWGDPAVDEFAQRLARRAGEAFTERWQRRPLGSRRTGVRELSHPELGTLRLSFEMLQLSDPELRLVILLPAEEQTRVSLEKLQTDLGS</sequence>
<dbReference type="EMBL" id="QGSZ01000218">
    <property type="protein sequence ID" value="RQX01789.1"/>
    <property type="molecule type" value="Genomic_DNA"/>
</dbReference>
<dbReference type="Gene3D" id="1.10.260.40">
    <property type="entry name" value="lambda repressor-like DNA-binding domains"/>
    <property type="match status" value="1"/>
</dbReference>
<dbReference type="InterPro" id="IPR001387">
    <property type="entry name" value="Cro/C1-type_HTH"/>
</dbReference>
<dbReference type="PANTHER" id="PTHR35010">
    <property type="entry name" value="BLL4672 PROTEIN-RELATED"/>
    <property type="match status" value="1"/>
</dbReference>